<accession>A0AAE9XSI2</accession>
<evidence type="ECO:0000256" key="2">
    <source>
        <dbReference type="ARBA" id="ARBA00022729"/>
    </source>
</evidence>
<evidence type="ECO:0000313" key="9">
    <source>
        <dbReference type="Proteomes" id="UP001217500"/>
    </source>
</evidence>
<evidence type="ECO:0000256" key="3">
    <source>
        <dbReference type="ARBA" id="ARBA00023002"/>
    </source>
</evidence>
<dbReference type="InterPro" id="IPR012336">
    <property type="entry name" value="Thioredoxin-like_fold"/>
</dbReference>
<evidence type="ECO:0000256" key="1">
    <source>
        <dbReference type="ARBA" id="ARBA00005791"/>
    </source>
</evidence>
<keyword evidence="2" id="KW-0732">Signal</keyword>
<dbReference type="Pfam" id="PF13462">
    <property type="entry name" value="Thioredoxin_4"/>
    <property type="match status" value="1"/>
</dbReference>
<feature type="region of interest" description="Disordered" evidence="6">
    <location>
        <begin position="25"/>
        <end position="44"/>
    </location>
</feature>
<evidence type="ECO:0000256" key="4">
    <source>
        <dbReference type="ARBA" id="ARBA00023157"/>
    </source>
</evidence>
<keyword evidence="9" id="KW-1185">Reference proteome</keyword>
<dbReference type="GO" id="GO:0016491">
    <property type="term" value="F:oxidoreductase activity"/>
    <property type="evidence" value="ECO:0007669"/>
    <property type="project" value="UniProtKB-KW"/>
</dbReference>
<gene>
    <name evidence="8" type="ORF">PH603_07025</name>
</gene>
<keyword evidence="3" id="KW-0560">Oxidoreductase</keyword>
<dbReference type="PROSITE" id="PS51257">
    <property type="entry name" value="PROKAR_LIPOPROTEIN"/>
    <property type="match status" value="1"/>
</dbReference>
<dbReference type="RefSeq" id="WP_289505333.1">
    <property type="nucleotide sequence ID" value="NZ_CP116805.1"/>
</dbReference>
<evidence type="ECO:0000256" key="5">
    <source>
        <dbReference type="ARBA" id="ARBA00023284"/>
    </source>
</evidence>
<reference evidence="8" key="1">
    <citation type="submission" date="2023-01" db="EMBL/GenBank/DDBJ databases">
        <title>The genome sequence of Kordiimonadaceae bacterium 6D33.</title>
        <authorList>
            <person name="Liu Y."/>
        </authorList>
    </citation>
    <scope>NUCLEOTIDE SEQUENCE</scope>
    <source>
        <strain evidence="8">6D33</strain>
    </source>
</reference>
<dbReference type="SUPFAM" id="SSF52833">
    <property type="entry name" value="Thioredoxin-like"/>
    <property type="match status" value="1"/>
</dbReference>
<dbReference type="Gene3D" id="1.10.40.110">
    <property type="match status" value="1"/>
</dbReference>
<sequence>MKRFLGVAAIALSLAACGDKAEKGAADKAEGGDSVGASSVTAPAEATQGTWGEILYGDPNAPVEIVEYASLTCSHCAFFTNDILPSIKEKYVDTGKVKITYRNFVMNQVDLAASTVARCGDMEMTHKLMSAFFETQGEWAHLQDQRAILDTLARTARRAGMSRTEFDRCLANTDMHKHLVEMTQEGSKEFGVDSTPTLFVNGKKLDNYFGETVEAAIEAALK</sequence>
<dbReference type="InterPro" id="IPR036249">
    <property type="entry name" value="Thioredoxin-like_sf"/>
</dbReference>
<keyword evidence="5" id="KW-0676">Redox-active center</keyword>
<dbReference type="EMBL" id="CP116805">
    <property type="protein sequence ID" value="WCL55511.1"/>
    <property type="molecule type" value="Genomic_DNA"/>
</dbReference>
<dbReference type="PANTHER" id="PTHR13887">
    <property type="entry name" value="GLUTATHIONE S-TRANSFERASE KAPPA"/>
    <property type="match status" value="1"/>
</dbReference>
<dbReference type="AlphaFoldDB" id="A0AAE9XSI2"/>
<evidence type="ECO:0000256" key="6">
    <source>
        <dbReference type="SAM" id="MobiDB-lite"/>
    </source>
</evidence>
<protein>
    <submittedName>
        <fullName evidence="8">Thioredoxin domain-containing protein</fullName>
    </submittedName>
</protein>
<name>A0AAE9XSI2_9PROT</name>
<dbReference type="Gene3D" id="3.40.30.10">
    <property type="entry name" value="Glutaredoxin"/>
    <property type="match status" value="1"/>
</dbReference>
<proteinExistence type="inferred from homology"/>
<evidence type="ECO:0000313" key="8">
    <source>
        <dbReference type="EMBL" id="WCL55511.1"/>
    </source>
</evidence>
<evidence type="ECO:0000259" key="7">
    <source>
        <dbReference type="Pfam" id="PF13462"/>
    </source>
</evidence>
<dbReference type="Proteomes" id="UP001217500">
    <property type="component" value="Chromosome"/>
</dbReference>
<feature type="domain" description="Thioredoxin-like fold" evidence="7">
    <location>
        <begin position="52"/>
        <end position="218"/>
    </location>
</feature>
<dbReference type="PANTHER" id="PTHR13887:SF14">
    <property type="entry name" value="DISULFIDE BOND FORMATION PROTEIN D"/>
    <property type="match status" value="1"/>
</dbReference>
<keyword evidence="4" id="KW-1015">Disulfide bond</keyword>
<dbReference type="KEGG" id="gso:PH603_07025"/>
<comment type="similarity">
    <text evidence="1">Belongs to the thioredoxin family. DsbA subfamily.</text>
</comment>
<organism evidence="8 9">
    <name type="scientific">Gimibacter soli</name>
    <dbReference type="NCBI Taxonomy" id="3024400"/>
    <lineage>
        <taxon>Bacteria</taxon>
        <taxon>Pseudomonadati</taxon>
        <taxon>Pseudomonadota</taxon>
        <taxon>Alphaproteobacteria</taxon>
        <taxon>Kordiimonadales</taxon>
        <taxon>Temperatibacteraceae</taxon>
        <taxon>Gimibacter</taxon>
    </lineage>
</organism>